<dbReference type="KEGG" id="beq:BEWA_020220"/>
<dbReference type="EC" id="2.7.7.7" evidence="3"/>
<proteinExistence type="predicted"/>
<organism evidence="3 4">
    <name type="scientific">Theileria equi strain WA</name>
    <dbReference type="NCBI Taxonomy" id="1537102"/>
    <lineage>
        <taxon>Eukaryota</taxon>
        <taxon>Sar</taxon>
        <taxon>Alveolata</taxon>
        <taxon>Apicomplexa</taxon>
        <taxon>Aconoidasida</taxon>
        <taxon>Piroplasmida</taxon>
        <taxon>Theileriidae</taxon>
        <taxon>Theileria</taxon>
    </lineage>
</organism>
<dbReference type="InterPro" id="IPR054708">
    <property type="entry name" value="MTPAP-like_central"/>
</dbReference>
<dbReference type="GO" id="GO:0005730">
    <property type="term" value="C:nucleolus"/>
    <property type="evidence" value="ECO:0007669"/>
    <property type="project" value="TreeGrafter"/>
</dbReference>
<dbReference type="EMBL" id="CP001669">
    <property type="protein sequence ID" value="AFZ79176.1"/>
    <property type="molecule type" value="Genomic_DNA"/>
</dbReference>
<accession>L0AVW7</accession>
<dbReference type="Gene3D" id="3.30.460.10">
    <property type="entry name" value="Beta Polymerase, domain 2"/>
    <property type="match status" value="1"/>
</dbReference>
<dbReference type="InterPro" id="IPR045862">
    <property type="entry name" value="Trf4-like"/>
</dbReference>
<evidence type="ECO:0000256" key="1">
    <source>
        <dbReference type="SAM" id="MobiDB-lite"/>
    </source>
</evidence>
<dbReference type="GO" id="GO:0031499">
    <property type="term" value="C:TRAMP complex"/>
    <property type="evidence" value="ECO:0007669"/>
    <property type="project" value="TreeGrafter"/>
</dbReference>
<dbReference type="GO" id="GO:0003887">
    <property type="term" value="F:DNA-directed DNA polymerase activity"/>
    <property type="evidence" value="ECO:0007669"/>
    <property type="project" value="UniProtKB-EC"/>
</dbReference>
<dbReference type="PANTHER" id="PTHR23092">
    <property type="entry name" value="POLY(A) RNA POLYMERASE"/>
    <property type="match status" value="1"/>
</dbReference>
<dbReference type="SUPFAM" id="SSF81631">
    <property type="entry name" value="PAP/OAS1 substrate-binding domain"/>
    <property type="match status" value="1"/>
</dbReference>
<keyword evidence="3" id="KW-0548">Nucleotidyltransferase</keyword>
<protein>
    <submittedName>
        <fullName evidence="3">Nucleotidyltransferase domain containing protein</fullName>
        <ecNumber evidence="3">2.7.7.7</ecNumber>
    </submittedName>
</protein>
<gene>
    <name evidence="3" type="ORF">BEWA_020220</name>
</gene>
<feature type="compositionally biased region" description="Polar residues" evidence="1">
    <location>
        <begin position="10"/>
        <end position="23"/>
    </location>
</feature>
<dbReference type="AlphaFoldDB" id="L0AVW7"/>
<name>L0AVW7_THEEQ</name>
<dbReference type="InterPro" id="IPR043519">
    <property type="entry name" value="NT_sf"/>
</dbReference>
<evidence type="ECO:0000259" key="2">
    <source>
        <dbReference type="Pfam" id="PF22600"/>
    </source>
</evidence>
<feature type="region of interest" description="Disordered" evidence="1">
    <location>
        <begin position="1"/>
        <end position="24"/>
    </location>
</feature>
<dbReference type="GeneID" id="15807265"/>
<keyword evidence="3" id="KW-0808">Transferase</keyword>
<dbReference type="STRING" id="1537102.L0AVW7"/>
<dbReference type="GO" id="GO:0043634">
    <property type="term" value="P:polyadenylation-dependent ncRNA catabolic process"/>
    <property type="evidence" value="ECO:0007669"/>
    <property type="project" value="TreeGrafter"/>
</dbReference>
<dbReference type="PANTHER" id="PTHR23092:SF15">
    <property type="entry name" value="INACTIVE NON-CANONICAL POLY(A) RNA POLYMERASE PROTEIN TRF4-2-RELATED"/>
    <property type="match status" value="1"/>
</dbReference>
<dbReference type="GO" id="GO:1990817">
    <property type="term" value="F:poly(A) RNA polymerase activity"/>
    <property type="evidence" value="ECO:0007669"/>
    <property type="project" value="InterPro"/>
</dbReference>
<dbReference type="VEuPathDB" id="PiroplasmaDB:BEWA_020220"/>
<sequence>MKYTDHDSWLSPSDNTEAASTSLTDEKSTDINKLYLQYGAELYSMVDSEEQREVAERNSQMRAKVKSFGKKKTDRASKIARPDVFIGLNNSSTSTSQSKKNLKDYKSIKDILGLESLHTHLKNSKLPFTVILDIELLKLLDWLAPSKEERIAKEQVLMQLEIVVNALFPNAKMRAFGSYATGLSLPGGDIDVFIECEGPELCILNMLVYALNRLGLVHSFECIYNTNVPVVKLVDKRTGVRLDISVFQESSNTTTKFIKEKCSAFKYMQPLILLIKLFLQARNLGDTYFGGVGSYLLYCMVLSFLQMHDSSHKEESDDSNSIATLFVDFFYYWGFIRDYDQFCTTVRGHGHVYPRNLRNDDLNFMFSCESPMDPNIDIGKNAHNMHSVRLAFQHAFMVLKNYSSEIDGGHSHSRNALGNKTIIESLFDVSHPVFQHRKKENSKMIFKEYFYDSFPTSKESLDLVFSELRKSLDRNTTHTFNAQKQFINLLSQKHDGQIGKDVDIPFYIVAEAVANEQKQR</sequence>
<keyword evidence="4" id="KW-1185">Reference proteome</keyword>
<evidence type="ECO:0000313" key="3">
    <source>
        <dbReference type="EMBL" id="AFZ79176.1"/>
    </source>
</evidence>
<dbReference type="Pfam" id="PF22600">
    <property type="entry name" value="MTPAP-like_central"/>
    <property type="match status" value="1"/>
</dbReference>
<dbReference type="Gene3D" id="1.10.1410.10">
    <property type="match status" value="1"/>
</dbReference>
<dbReference type="eggNOG" id="KOG1906">
    <property type="taxonomic scope" value="Eukaryota"/>
</dbReference>
<dbReference type="Proteomes" id="UP000031512">
    <property type="component" value="Chromosome 1"/>
</dbReference>
<dbReference type="SUPFAM" id="SSF81301">
    <property type="entry name" value="Nucleotidyltransferase"/>
    <property type="match status" value="1"/>
</dbReference>
<reference evidence="3 4" key="1">
    <citation type="journal article" date="2012" name="BMC Genomics">
        <title>Comparative genomic analysis and phylogenetic position of Theileria equi.</title>
        <authorList>
            <person name="Kappmeyer L.S."/>
            <person name="Thiagarajan M."/>
            <person name="Herndon D.R."/>
            <person name="Ramsay J.D."/>
            <person name="Caler E."/>
            <person name="Djikeng A."/>
            <person name="Gillespie J.J."/>
            <person name="Lau A.O."/>
            <person name="Roalson E.H."/>
            <person name="Silva J.C."/>
            <person name="Silva M.G."/>
            <person name="Suarez C.E."/>
            <person name="Ueti M.W."/>
            <person name="Nene V.M."/>
            <person name="Mealey R.H."/>
            <person name="Knowles D.P."/>
            <person name="Brayton K.A."/>
        </authorList>
    </citation>
    <scope>NUCLEOTIDE SEQUENCE [LARGE SCALE GENOMIC DNA]</scope>
    <source>
        <strain evidence="3 4">WA</strain>
    </source>
</reference>
<dbReference type="GO" id="GO:0031123">
    <property type="term" value="P:RNA 3'-end processing"/>
    <property type="evidence" value="ECO:0007669"/>
    <property type="project" value="TreeGrafter"/>
</dbReference>
<dbReference type="RefSeq" id="XP_004828842.1">
    <property type="nucleotide sequence ID" value="XM_004828785.1"/>
</dbReference>
<evidence type="ECO:0000313" key="4">
    <source>
        <dbReference type="Proteomes" id="UP000031512"/>
    </source>
</evidence>
<feature type="domain" description="Poly(A) RNA polymerase mitochondrial-like central palm" evidence="2">
    <location>
        <begin position="134"/>
        <end position="258"/>
    </location>
</feature>
<dbReference type="CDD" id="cd05402">
    <property type="entry name" value="NT_PAP_TUTase"/>
    <property type="match status" value="1"/>
</dbReference>
<dbReference type="GO" id="GO:0003729">
    <property type="term" value="F:mRNA binding"/>
    <property type="evidence" value="ECO:0007669"/>
    <property type="project" value="TreeGrafter"/>
</dbReference>
<dbReference type="OrthoDB" id="273917at2759"/>